<evidence type="ECO:0000313" key="2">
    <source>
        <dbReference type="Proteomes" id="UP000447434"/>
    </source>
</evidence>
<organism evidence="1 2">
    <name type="scientific">Lupinus albus</name>
    <name type="common">White lupine</name>
    <name type="synonym">Lupinus termis</name>
    <dbReference type="NCBI Taxonomy" id="3870"/>
    <lineage>
        <taxon>Eukaryota</taxon>
        <taxon>Viridiplantae</taxon>
        <taxon>Streptophyta</taxon>
        <taxon>Embryophyta</taxon>
        <taxon>Tracheophyta</taxon>
        <taxon>Spermatophyta</taxon>
        <taxon>Magnoliopsida</taxon>
        <taxon>eudicotyledons</taxon>
        <taxon>Gunneridae</taxon>
        <taxon>Pentapetalae</taxon>
        <taxon>rosids</taxon>
        <taxon>fabids</taxon>
        <taxon>Fabales</taxon>
        <taxon>Fabaceae</taxon>
        <taxon>Papilionoideae</taxon>
        <taxon>50 kb inversion clade</taxon>
        <taxon>genistoids sensu lato</taxon>
        <taxon>core genistoids</taxon>
        <taxon>Genisteae</taxon>
        <taxon>Lupinus</taxon>
    </lineage>
</organism>
<keyword evidence="2" id="KW-1185">Reference proteome</keyword>
<dbReference type="AlphaFoldDB" id="A0A6A4P028"/>
<dbReference type="GO" id="GO:0010089">
    <property type="term" value="P:xylem development"/>
    <property type="evidence" value="ECO:0007669"/>
    <property type="project" value="InterPro"/>
</dbReference>
<gene>
    <name evidence="1" type="ORF">Lalb_Chr19g0134811</name>
</gene>
<dbReference type="PANTHER" id="PTHR33974">
    <property type="entry name" value="VASCULAR-RELATED UNKNOWN PROTEIN 1-RELATED"/>
    <property type="match status" value="1"/>
</dbReference>
<reference evidence="2" key="1">
    <citation type="journal article" date="2020" name="Nat. Commun.">
        <title>Genome sequence of the cluster root forming white lupin.</title>
        <authorList>
            <person name="Hufnagel B."/>
            <person name="Marques A."/>
            <person name="Soriano A."/>
            <person name="Marques L."/>
            <person name="Divol F."/>
            <person name="Doumas P."/>
            <person name="Sallet E."/>
            <person name="Mancinotti D."/>
            <person name="Carrere S."/>
            <person name="Marande W."/>
            <person name="Arribat S."/>
            <person name="Keller J."/>
            <person name="Huneau C."/>
            <person name="Blein T."/>
            <person name="Aime D."/>
            <person name="Laguerre M."/>
            <person name="Taylor J."/>
            <person name="Schubert V."/>
            <person name="Nelson M."/>
            <person name="Geu-Flores F."/>
            <person name="Crespi M."/>
            <person name="Gallardo-Guerrero K."/>
            <person name="Delaux P.-M."/>
            <person name="Salse J."/>
            <person name="Berges H."/>
            <person name="Guyot R."/>
            <person name="Gouzy J."/>
            <person name="Peret B."/>
        </authorList>
    </citation>
    <scope>NUCLEOTIDE SEQUENCE [LARGE SCALE GENOMIC DNA]</scope>
    <source>
        <strain evidence="2">cv. Amiga</strain>
    </source>
</reference>
<dbReference type="OrthoDB" id="779856at2759"/>
<name>A0A6A4P028_LUPAL</name>
<comment type="caution">
    <text evidence="1">The sequence shown here is derived from an EMBL/GenBank/DDBJ whole genome shotgun (WGS) entry which is preliminary data.</text>
</comment>
<accession>A0A6A4P028</accession>
<proteinExistence type="predicted"/>
<dbReference type="InterPro" id="IPR039280">
    <property type="entry name" value="VUP"/>
</dbReference>
<protein>
    <submittedName>
        <fullName evidence="1">Uncharacterized protein</fullName>
    </submittedName>
</protein>
<dbReference type="EMBL" id="WOCE01000019">
    <property type="protein sequence ID" value="KAE9592969.1"/>
    <property type="molecule type" value="Genomic_DNA"/>
</dbReference>
<dbReference type="Proteomes" id="UP000447434">
    <property type="component" value="Chromosome 19"/>
</dbReference>
<dbReference type="PANTHER" id="PTHR33974:SF2">
    <property type="entry name" value="VASCULAR-RELATED UNKNOWN PROTEIN 1"/>
    <property type="match status" value="1"/>
</dbReference>
<sequence>MSSIMKTPSDISSDSIEESGWTTYFEEFSNNSLSAVSTSSSLLSNATSLAAKNIAHNNEQPQHFSLNQNISKKRKKNIITVFVDDDALEDTATFPPISSPKVFYGSHFENPKHMVEVNLFQEKGNISEQREEKKNEVLVEER</sequence>
<evidence type="ECO:0000313" key="1">
    <source>
        <dbReference type="EMBL" id="KAE9592969.1"/>
    </source>
</evidence>